<feature type="non-terminal residue" evidence="1">
    <location>
        <position position="829"/>
    </location>
</feature>
<dbReference type="Proteomes" id="UP000030693">
    <property type="component" value="Unassembled WGS sequence"/>
</dbReference>
<dbReference type="EMBL" id="KK198006">
    <property type="protein sequence ID" value="KCV67282.1"/>
    <property type="molecule type" value="Genomic_DNA"/>
</dbReference>
<proteinExistence type="predicted"/>
<dbReference type="GeneID" id="20531020"/>
<dbReference type="AlphaFoldDB" id="A0A058Z161"/>
<evidence type="ECO:0000313" key="2">
    <source>
        <dbReference type="Proteomes" id="UP000030693"/>
    </source>
</evidence>
<feature type="non-terminal residue" evidence="1">
    <location>
        <position position="1"/>
    </location>
</feature>
<accession>A0A058Z161</accession>
<protein>
    <submittedName>
        <fullName evidence="1">Uncharacterized protein</fullName>
    </submittedName>
</protein>
<evidence type="ECO:0000313" key="1">
    <source>
        <dbReference type="EMBL" id="KCV67282.1"/>
    </source>
</evidence>
<organism evidence="1">
    <name type="scientific">Fonticula alba</name>
    <name type="common">Slime mold</name>
    <dbReference type="NCBI Taxonomy" id="691883"/>
    <lineage>
        <taxon>Eukaryota</taxon>
        <taxon>Rotosphaerida</taxon>
        <taxon>Fonticulaceae</taxon>
        <taxon>Fonticula</taxon>
    </lineage>
</organism>
<reference evidence="1" key="1">
    <citation type="submission" date="2013-04" db="EMBL/GenBank/DDBJ databases">
        <title>The Genome Sequence of Fonticula alba ATCC 38817.</title>
        <authorList>
            <consortium name="The Broad Institute Genomics Platform"/>
            <person name="Russ C."/>
            <person name="Cuomo C."/>
            <person name="Burger G."/>
            <person name="Gray M.W."/>
            <person name="Holland P.W.H."/>
            <person name="King N."/>
            <person name="Lang F.B.F."/>
            <person name="Roger A.J."/>
            <person name="Ruiz-Trillo I."/>
            <person name="Brown M."/>
            <person name="Walker B."/>
            <person name="Young S."/>
            <person name="Zeng Q."/>
            <person name="Gargeya S."/>
            <person name="Fitzgerald M."/>
            <person name="Haas B."/>
            <person name="Abouelleil A."/>
            <person name="Allen A.W."/>
            <person name="Alvarado L."/>
            <person name="Arachchi H.M."/>
            <person name="Berlin A.M."/>
            <person name="Chapman S.B."/>
            <person name="Gainer-Dewar J."/>
            <person name="Goldberg J."/>
            <person name="Griggs A."/>
            <person name="Gujja S."/>
            <person name="Hansen M."/>
            <person name="Howarth C."/>
            <person name="Imamovic A."/>
            <person name="Ireland A."/>
            <person name="Larimer J."/>
            <person name="McCowan C."/>
            <person name="Murphy C."/>
            <person name="Pearson M."/>
            <person name="Poon T.W."/>
            <person name="Priest M."/>
            <person name="Roberts A."/>
            <person name="Saif S."/>
            <person name="Shea T."/>
            <person name="Sisk P."/>
            <person name="Sykes S."/>
            <person name="Wortman J."/>
            <person name="Nusbaum C."/>
            <person name="Birren B."/>
        </authorList>
    </citation>
    <scope>NUCLEOTIDE SEQUENCE [LARGE SCALE GENOMIC DNA]</scope>
    <source>
        <strain evidence="1">ATCC 38817</strain>
    </source>
</reference>
<name>A0A058Z161_FONAL</name>
<sequence length="829" mass="86399">TFPLAVDRVRLVLECLELRAAAGAVACGLLADDTHLLPVAGSGVRLHEAPVVVTLRPPGEQPPEPADAGAPPPARCYPLSAMHFPATSLGVLFAPAGGPVARALAAWRPDHPAGPFYAAGNERVFEIRVCRRPVVPGIALRAGRRLLASLGAGLQGRPLDLALCQAPTGLGVVWLDTDLPGCPPDRARMLAQLAGAPLRVGQVIDLASPKCSVRVVRLMSRQFADVPSGVAHTTGPEPTLLHVHAPRGPATGPRRLVALPPDRASPELVLLEPAPGAVGSPAGRLLVSPGAFRRLAGPAAGPGRGAVPFAAAGAQFDVCPDEGVPRFAILVPPADWPAFALPGGLPLRLDPAPGLPVAARVDIRLAGDPAAARALPCDETLKRAFLAAHAGATMRLDRPLTFACQGIALQAAIQRIAWAGSPDLARPAGLLPMDSHAAAQCLRFLAPGSPRPSPGRWLLVDRPHAGPGAEHGPCLEARPMPPGVAVAPGRAIVSPDTYQHLRGGLPGRGDVFLTWGDRALMIAPGPWPGGRLPAGQVALSPDSWDRLFDGQCFRRVGLSASLPRVALVEVHLAQGVPGLMFASHPGLVAAFVQMLDRSELDLPVQDTTLRARLVHLAGADLRPLGSGLLDMHHARAFIYMSAPGDDFPVLDRPASVLLRAPLLAGDLRLPVVFGRDPGRPDRKCVMVPAETLHALQAHCLEDDPALRVNRDYLVLPHDLAPHPPHILAARGVFPADGSAMVLSCTQLPEVLTATCQVATGGHAPGPEDAELLASLLPGALPRSGVIQTHQRYTVAPGPDRPTAELVATWLTDEAGAPCEAGVLVAGLTR</sequence>
<gene>
    <name evidence="1" type="ORF">H696_06295</name>
</gene>
<keyword evidence="2" id="KW-1185">Reference proteome</keyword>
<dbReference type="RefSeq" id="XP_009498313.1">
    <property type="nucleotide sequence ID" value="XM_009500038.1"/>
</dbReference>